<dbReference type="PROSITE" id="PS00816">
    <property type="entry name" value="AIPM_HOMOCIT_SYNTH_2"/>
    <property type="match status" value="1"/>
</dbReference>
<evidence type="ECO:0000256" key="3">
    <source>
        <dbReference type="ARBA" id="ARBA00012974"/>
    </source>
</evidence>
<name>A0A7H1N5G5_9PROT</name>
<dbReference type="EMBL" id="CP053923">
    <property type="protein sequence ID" value="QNT70951.1"/>
    <property type="molecule type" value="Genomic_DNA"/>
</dbReference>
<proteinExistence type="inferred from homology"/>
<dbReference type="CDD" id="cd07939">
    <property type="entry name" value="DRE_TIM_NifV"/>
    <property type="match status" value="1"/>
</dbReference>
<comment type="function">
    <text evidence="1 8">This protein is a Fe-Mo-cofactor biosynthetic component.</text>
</comment>
<accession>A0A7H1N5G5</accession>
<evidence type="ECO:0000256" key="2">
    <source>
        <dbReference type="ARBA" id="ARBA00006154"/>
    </source>
</evidence>
<organism evidence="10 11">
    <name type="scientific">Defluviicoccus vanus</name>
    <dbReference type="NCBI Taxonomy" id="111831"/>
    <lineage>
        <taxon>Bacteria</taxon>
        <taxon>Pseudomonadati</taxon>
        <taxon>Pseudomonadota</taxon>
        <taxon>Alphaproteobacteria</taxon>
        <taxon>Rhodospirillales</taxon>
        <taxon>Rhodospirillaceae</taxon>
        <taxon>Defluviicoccus</taxon>
    </lineage>
</organism>
<dbReference type="GO" id="GO:0004410">
    <property type="term" value="F:homocitrate synthase activity"/>
    <property type="evidence" value="ECO:0007669"/>
    <property type="project" value="UniProtKB-UniRule"/>
</dbReference>
<keyword evidence="5 7" id="KW-0808">Transferase</keyword>
<dbReference type="KEGG" id="dvn:HQ394_18590"/>
<comment type="similarity">
    <text evidence="2 7">Belongs to the alpha-IPM synthase/homocitrate synthase family.</text>
</comment>
<keyword evidence="8" id="KW-0535">Nitrogen fixation</keyword>
<evidence type="ECO:0000256" key="5">
    <source>
        <dbReference type="ARBA" id="ARBA00022679"/>
    </source>
</evidence>
<dbReference type="SUPFAM" id="SSF51569">
    <property type="entry name" value="Aldolase"/>
    <property type="match status" value="1"/>
</dbReference>
<dbReference type="InterPro" id="IPR013477">
    <property type="entry name" value="NifV/FrbC"/>
</dbReference>
<dbReference type="Proteomes" id="UP000516369">
    <property type="component" value="Chromosome"/>
</dbReference>
<dbReference type="InterPro" id="IPR002034">
    <property type="entry name" value="AIPM/Hcit_synth_CS"/>
</dbReference>
<dbReference type="InterPro" id="IPR000891">
    <property type="entry name" value="PYR_CT"/>
</dbReference>
<dbReference type="EC" id="2.3.3.14" evidence="3 8"/>
<evidence type="ECO:0000256" key="1">
    <source>
        <dbReference type="ARBA" id="ARBA00003050"/>
    </source>
</evidence>
<dbReference type="PROSITE" id="PS50991">
    <property type="entry name" value="PYR_CT"/>
    <property type="match status" value="1"/>
</dbReference>
<feature type="domain" description="Pyruvate carboxyltransferase" evidence="9">
    <location>
        <begin position="16"/>
        <end position="267"/>
    </location>
</feature>
<dbReference type="Pfam" id="PF00682">
    <property type="entry name" value="HMGL-like"/>
    <property type="match status" value="1"/>
</dbReference>
<keyword evidence="10" id="KW-0012">Acyltransferase</keyword>
<evidence type="ECO:0000313" key="10">
    <source>
        <dbReference type="EMBL" id="QNT70951.1"/>
    </source>
</evidence>
<sequence length="390" mass="42189">MTDALEHENTAAAPGPVINDTTLRDGEQTAGVAFTHEEKIAIASALSDAGVGEMEVGIPAMGADEQAGIRRIVALKLPATAIGWCRATRIDIDAAVACGLAMINLSIPVSEQQIRRKLDRDSAWVLQQLATLIAYARDRGLAVAVGGEDSSRADPDFLLRVIEVAERTGARRFRFADTLGVLDPFLTYDLFRRLRAATDLELEIHAHDDLGLATAVSLAAVRGGASHVSTTVNGLGERAGNAPLEEIVAAVAFLYHRETGVDRRRLPQISALVANASQRPVPAGKSIVGGAVFTHEAGIHVHGLLRDRLNYQSLDPDDFGREHQVVLGKHSGAAAIQHVYTQMGLPIDRHRADVILEWVRRFATSNKTAPSPTMLRHFYERTRQHQEVAA</sequence>
<dbReference type="RefSeq" id="WP_190261411.1">
    <property type="nucleotide sequence ID" value="NZ_CP053923.1"/>
</dbReference>
<evidence type="ECO:0000313" key="11">
    <source>
        <dbReference type="Proteomes" id="UP000516369"/>
    </source>
</evidence>
<dbReference type="AlphaFoldDB" id="A0A7H1N5G5"/>
<gene>
    <name evidence="10" type="primary">nifV</name>
    <name evidence="10" type="ORF">HQ394_18590</name>
</gene>
<dbReference type="GO" id="GO:0019752">
    <property type="term" value="P:carboxylic acid metabolic process"/>
    <property type="evidence" value="ECO:0007669"/>
    <property type="project" value="UniProtKB-UniRule"/>
</dbReference>
<dbReference type="GO" id="GO:0009399">
    <property type="term" value="P:nitrogen fixation"/>
    <property type="evidence" value="ECO:0007669"/>
    <property type="project" value="UniProtKB-UniRule"/>
</dbReference>
<dbReference type="PANTHER" id="PTHR42880">
    <property type="entry name" value="HOMOCITRATE SYNTHASE"/>
    <property type="match status" value="1"/>
</dbReference>
<evidence type="ECO:0000256" key="4">
    <source>
        <dbReference type="ARBA" id="ARBA00020735"/>
    </source>
</evidence>
<dbReference type="NCBIfam" id="TIGR02660">
    <property type="entry name" value="nifV_homocitr"/>
    <property type="match status" value="1"/>
</dbReference>
<evidence type="ECO:0000256" key="8">
    <source>
        <dbReference type="RuleBase" id="RU367143"/>
    </source>
</evidence>
<keyword evidence="11" id="KW-1185">Reference proteome</keyword>
<evidence type="ECO:0000256" key="6">
    <source>
        <dbReference type="ARBA" id="ARBA00048019"/>
    </source>
</evidence>
<protein>
    <recommendedName>
        <fullName evidence="4 8">Homocitrate synthase</fullName>
        <ecNumber evidence="3 8">2.3.3.14</ecNumber>
    </recommendedName>
</protein>
<evidence type="ECO:0000259" key="9">
    <source>
        <dbReference type="PROSITE" id="PS50991"/>
    </source>
</evidence>
<dbReference type="Pfam" id="PF22617">
    <property type="entry name" value="HCS_D2"/>
    <property type="match status" value="1"/>
</dbReference>
<reference evidence="10 11" key="1">
    <citation type="submission" date="2020-05" db="EMBL/GenBank/DDBJ databases">
        <title>Complete closed genome sequence of Defluviicoccus vanus.</title>
        <authorList>
            <person name="Bessarab I."/>
            <person name="Arumugam K."/>
            <person name="Maszenan A.M."/>
            <person name="Seviour R.J."/>
            <person name="Williams R.B."/>
        </authorList>
    </citation>
    <scope>NUCLEOTIDE SEQUENCE [LARGE SCALE GENOMIC DNA]</scope>
    <source>
        <strain evidence="10 11">Ben 114</strain>
    </source>
</reference>
<dbReference type="PANTHER" id="PTHR42880:SF1">
    <property type="entry name" value="ISOPROPYLMALATE_HOMOCITRATE_CITRAMALATE SYNTHASE FAMILY PROTEIN"/>
    <property type="match status" value="1"/>
</dbReference>
<comment type="catalytic activity">
    <reaction evidence="6 8">
        <text>acetyl-CoA + 2-oxoglutarate + H2O = (2R)-homocitrate + CoA + H(+)</text>
        <dbReference type="Rhea" id="RHEA:12929"/>
        <dbReference type="ChEBI" id="CHEBI:15377"/>
        <dbReference type="ChEBI" id="CHEBI:15378"/>
        <dbReference type="ChEBI" id="CHEBI:16810"/>
        <dbReference type="ChEBI" id="CHEBI:57287"/>
        <dbReference type="ChEBI" id="CHEBI:57288"/>
        <dbReference type="ChEBI" id="CHEBI:58884"/>
        <dbReference type="EC" id="2.3.3.14"/>
    </reaction>
</comment>
<dbReference type="PROSITE" id="PS00815">
    <property type="entry name" value="AIPM_HOMOCIT_SYNTH_1"/>
    <property type="match status" value="1"/>
</dbReference>
<dbReference type="InterPro" id="IPR054691">
    <property type="entry name" value="LeuA/HCS_post-cat"/>
</dbReference>
<dbReference type="Gene3D" id="3.20.20.70">
    <property type="entry name" value="Aldolase class I"/>
    <property type="match status" value="1"/>
</dbReference>
<dbReference type="Gene3D" id="1.10.238.260">
    <property type="match status" value="1"/>
</dbReference>
<evidence type="ECO:0000256" key="7">
    <source>
        <dbReference type="RuleBase" id="RU003523"/>
    </source>
</evidence>
<dbReference type="InterPro" id="IPR013785">
    <property type="entry name" value="Aldolase_TIM"/>
</dbReference>